<dbReference type="PANTHER" id="PTHR32401:SF49">
    <property type="entry name" value="OS10G0129200 PROTEIN"/>
    <property type="match status" value="1"/>
</dbReference>
<dbReference type="PROSITE" id="PS00308">
    <property type="entry name" value="LECTIN_LEGUME_ALPHA"/>
    <property type="match status" value="1"/>
</dbReference>
<dbReference type="GO" id="GO:0030246">
    <property type="term" value="F:carbohydrate binding"/>
    <property type="evidence" value="ECO:0007669"/>
    <property type="project" value="UniProtKB-KW"/>
</dbReference>
<keyword evidence="3" id="KW-0812">Transmembrane</keyword>
<dbReference type="Gene3D" id="2.60.120.200">
    <property type="match status" value="2"/>
</dbReference>
<dbReference type="Pfam" id="PF00139">
    <property type="entry name" value="Lectin_legB"/>
    <property type="match status" value="1"/>
</dbReference>
<dbReference type="AlphaFoldDB" id="A0A834GCL4"/>
<proteinExistence type="inferred from homology"/>
<evidence type="ECO:0000259" key="5">
    <source>
        <dbReference type="Pfam" id="PF00139"/>
    </source>
</evidence>
<dbReference type="InterPro" id="IPR000985">
    <property type="entry name" value="Lectin_LegA_CS"/>
</dbReference>
<comment type="caution">
    <text evidence="6">The sequence shown here is derived from an EMBL/GenBank/DDBJ whole genome shotgun (WGS) entry which is preliminary data.</text>
</comment>
<feature type="transmembrane region" description="Helical" evidence="3">
    <location>
        <begin position="364"/>
        <end position="389"/>
    </location>
</feature>
<evidence type="ECO:0000313" key="7">
    <source>
        <dbReference type="Proteomes" id="UP000626092"/>
    </source>
</evidence>
<dbReference type="PANTHER" id="PTHR32401">
    <property type="entry name" value="CONCANAVALIN A-LIKE LECTIN FAMILY PROTEIN"/>
    <property type="match status" value="1"/>
</dbReference>
<evidence type="ECO:0000256" key="4">
    <source>
        <dbReference type="SAM" id="SignalP"/>
    </source>
</evidence>
<dbReference type="SUPFAM" id="SSF49899">
    <property type="entry name" value="Concanavalin A-like lectins/glucanases"/>
    <property type="match status" value="2"/>
</dbReference>
<organism evidence="6 7">
    <name type="scientific">Rhododendron simsii</name>
    <name type="common">Sims's rhododendron</name>
    <dbReference type="NCBI Taxonomy" id="118357"/>
    <lineage>
        <taxon>Eukaryota</taxon>
        <taxon>Viridiplantae</taxon>
        <taxon>Streptophyta</taxon>
        <taxon>Embryophyta</taxon>
        <taxon>Tracheophyta</taxon>
        <taxon>Spermatophyta</taxon>
        <taxon>Magnoliopsida</taxon>
        <taxon>eudicotyledons</taxon>
        <taxon>Gunneridae</taxon>
        <taxon>Pentapetalae</taxon>
        <taxon>asterids</taxon>
        <taxon>Ericales</taxon>
        <taxon>Ericaceae</taxon>
        <taxon>Ericoideae</taxon>
        <taxon>Rhodoreae</taxon>
        <taxon>Rhododendron</taxon>
    </lineage>
</organism>
<dbReference type="InterPro" id="IPR050258">
    <property type="entry name" value="Leguminous_Lectin"/>
</dbReference>
<keyword evidence="7" id="KW-1185">Reference proteome</keyword>
<keyword evidence="2" id="KW-0430">Lectin</keyword>
<evidence type="ECO:0000313" key="6">
    <source>
        <dbReference type="EMBL" id="KAF7128164.1"/>
    </source>
</evidence>
<dbReference type="InterPro" id="IPR013320">
    <property type="entry name" value="ConA-like_dom_sf"/>
</dbReference>
<feature type="chain" id="PRO_5032811006" description="Legume lectin domain-containing protein" evidence="4">
    <location>
        <begin position="28"/>
        <end position="445"/>
    </location>
</feature>
<dbReference type="PROSITE" id="PS00307">
    <property type="entry name" value="LECTIN_LEGUME_BETA"/>
    <property type="match status" value="1"/>
</dbReference>
<dbReference type="CDD" id="cd06899">
    <property type="entry name" value="lectin_legume_LecRK_Arcelin_ConA"/>
    <property type="match status" value="1"/>
</dbReference>
<sequence>MAIFNFQILLYSLSMFFFCILFPQTGSLTFNLTNFNDPDQKVHIILTPISEAHISTQGLQITSTERNINGGLHVGRATYIEPLHLWDKSTQKLADFNTHFVFVIDSQEGLKFADGFTFFLAPDEWNSMAGGAMGLPIDTPYSTTPTSRFVAVEFDTWGNPWDRFNTTHVGIDVNSIISDVTAAWYCNITHGMQNEAWIRYDSSSHNLSVVFTGSIGNTRVDDTIHFIVDLREHLPERVKIGFSAATAVGNFETHTVKSWEFSSNFNTHFVFAIASSGNESFADGLTFFLAPDASQRYSGGGAMGLPFNLVTMQNTSTFVVVEFDTFRNMGWDPVDISPVTHVVSTGNKNVIDAVIIPGSKKISLGAVVGSVIGSGVIVGVFVLVGFGFWRRRRAKEEDEFEVEMSMENEFESGAGVSNETGGMDLGPLWNGKVTRSSGRKTRLEF</sequence>
<evidence type="ECO:0000256" key="2">
    <source>
        <dbReference type="ARBA" id="ARBA00022734"/>
    </source>
</evidence>
<keyword evidence="4" id="KW-0732">Signal</keyword>
<reference evidence="6" key="1">
    <citation type="submission" date="2019-11" db="EMBL/GenBank/DDBJ databases">
        <authorList>
            <person name="Liu Y."/>
            <person name="Hou J."/>
            <person name="Li T.-Q."/>
            <person name="Guan C.-H."/>
            <person name="Wu X."/>
            <person name="Wu H.-Z."/>
            <person name="Ling F."/>
            <person name="Zhang R."/>
            <person name="Shi X.-G."/>
            <person name="Ren J.-P."/>
            <person name="Chen E.-F."/>
            <person name="Sun J.-M."/>
        </authorList>
    </citation>
    <scope>NUCLEOTIDE SEQUENCE</scope>
    <source>
        <strain evidence="6">Adult_tree_wgs_1</strain>
        <tissue evidence="6">Leaves</tissue>
    </source>
</reference>
<evidence type="ECO:0000256" key="3">
    <source>
        <dbReference type="SAM" id="Phobius"/>
    </source>
</evidence>
<dbReference type="Proteomes" id="UP000626092">
    <property type="component" value="Unassembled WGS sequence"/>
</dbReference>
<dbReference type="EMBL" id="WJXA01000011">
    <property type="protein sequence ID" value="KAF7128164.1"/>
    <property type="molecule type" value="Genomic_DNA"/>
</dbReference>
<evidence type="ECO:0000256" key="1">
    <source>
        <dbReference type="ARBA" id="ARBA00007606"/>
    </source>
</evidence>
<protein>
    <recommendedName>
        <fullName evidence="5">Legume lectin domain-containing protein</fullName>
    </recommendedName>
</protein>
<accession>A0A834GCL4</accession>
<dbReference type="OrthoDB" id="2014828at2759"/>
<name>A0A834GCL4_RHOSS</name>
<gene>
    <name evidence="6" type="ORF">RHSIM_Rhsim11G0142800</name>
</gene>
<comment type="similarity">
    <text evidence="1">Belongs to the leguminous lectin family.</text>
</comment>
<keyword evidence="3" id="KW-1133">Transmembrane helix</keyword>
<keyword evidence="3" id="KW-0472">Membrane</keyword>
<feature type="signal peptide" evidence="4">
    <location>
        <begin position="1"/>
        <end position="27"/>
    </location>
</feature>
<dbReference type="InterPro" id="IPR019825">
    <property type="entry name" value="Lectin_legB_Mn/Ca_BS"/>
</dbReference>
<dbReference type="InterPro" id="IPR001220">
    <property type="entry name" value="Legume_lectin_dom"/>
</dbReference>
<feature type="domain" description="Legume lectin" evidence="5">
    <location>
        <begin position="28"/>
        <end position="264"/>
    </location>
</feature>